<dbReference type="InterPro" id="IPR008698">
    <property type="entry name" value="NDUB7"/>
</dbReference>
<keyword evidence="10" id="KW-0496">Mitochondrion</keyword>
<comment type="subcellular location">
    <subcellularLocation>
        <location evidence="3">Mitochondrion inner membrane</location>
        <topology evidence="3">Peripheral membrane protein</topology>
    </subcellularLocation>
    <subcellularLocation>
        <location evidence="2">Mitochondrion intermembrane space</location>
    </subcellularLocation>
</comment>
<evidence type="ECO:0000256" key="6">
    <source>
        <dbReference type="ARBA" id="ARBA00022448"/>
    </source>
</evidence>
<evidence type="ECO:0000313" key="13">
    <source>
        <dbReference type="EMBL" id="ABO94275.1"/>
    </source>
</evidence>
<dbReference type="OrthoDB" id="268414at2759"/>
<dbReference type="HOGENOM" id="CLU_154847_3_0_1"/>
<evidence type="ECO:0000256" key="8">
    <source>
        <dbReference type="ARBA" id="ARBA00022792"/>
    </source>
</evidence>
<evidence type="ECO:0000313" key="14">
    <source>
        <dbReference type="Proteomes" id="UP000001568"/>
    </source>
</evidence>
<evidence type="ECO:0000256" key="12">
    <source>
        <dbReference type="ARBA" id="ARBA00023157"/>
    </source>
</evidence>
<keyword evidence="14" id="KW-1185">Reference proteome</keyword>
<accession>A4RRY0</accession>
<name>A4RRY0_OSTLU</name>
<evidence type="ECO:0000256" key="2">
    <source>
        <dbReference type="ARBA" id="ARBA00004569"/>
    </source>
</evidence>
<dbReference type="KEGG" id="olu:OSTLU_29176"/>
<dbReference type="AlphaFoldDB" id="A4RRY0"/>
<dbReference type="PANTHER" id="PTHR20900:SF0">
    <property type="entry name" value="NADH DEHYDROGENASE [UBIQUINONE] 1 BETA SUBCOMPLEX SUBUNIT 7"/>
    <property type="match status" value="1"/>
</dbReference>
<keyword evidence="12" id="KW-1015">Disulfide bond</keyword>
<evidence type="ECO:0000256" key="10">
    <source>
        <dbReference type="ARBA" id="ARBA00023128"/>
    </source>
</evidence>
<evidence type="ECO:0000256" key="5">
    <source>
        <dbReference type="ARBA" id="ARBA00018677"/>
    </source>
</evidence>
<protein>
    <recommendedName>
        <fullName evidence="5">NADH dehydrogenase [ubiquinone] 1 beta subcomplex subunit 7</fullName>
    </recommendedName>
</protein>
<evidence type="ECO:0000256" key="7">
    <source>
        <dbReference type="ARBA" id="ARBA00022660"/>
    </source>
</evidence>
<comment type="function">
    <text evidence="1">Accessory subunit of the mitochondrial membrane respiratory chain NADH dehydrogenase (Complex I), that is believed not to be involved in catalysis. Complex I functions in the transfer of electrons from NADH to the respiratory chain. The immediate electron acceptor for the enzyme is believed to be ubiquinone.</text>
</comment>
<evidence type="ECO:0000256" key="1">
    <source>
        <dbReference type="ARBA" id="ARBA00003195"/>
    </source>
</evidence>
<dbReference type="RefSeq" id="XP_001415983.1">
    <property type="nucleotide sequence ID" value="XM_001415946.1"/>
</dbReference>
<comment type="similarity">
    <text evidence="4">Belongs to the complex I NDUFB7 subunit family.</text>
</comment>
<dbReference type="STRING" id="436017.A4RRY0"/>
<reference evidence="13 14" key="1">
    <citation type="journal article" date="2007" name="Proc. Natl. Acad. Sci. U.S.A.">
        <title>The tiny eukaryote Ostreococcus provides genomic insights into the paradox of plankton speciation.</title>
        <authorList>
            <person name="Palenik B."/>
            <person name="Grimwood J."/>
            <person name="Aerts A."/>
            <person name="Rouze P."/>
            <person name="Salamov A."/>
            <person name="Putnam N."/>
            <person name="Dupont C."/>
            <person name="Jorgensen R."/>
            <person name="Derelle E."/>
            <person name="Rombauts S."/>
            <person name="Zhou K."/>
            <person name="Otillar R."/>
            <person name="Merchant S.S."/>
            <person name="Podell S."/>
            <person name="Gaasterland T."/>
            <person name="Napoli C."/>
            <person name="Gendler K."/>
            <person name="Manuell A."/>
            <person name="Tai V."/>
            <person name="Vallon O."/>
            <person name="Piganeau G."/>
            <person name="Jancek S."/>
            <person name="Heijde M."/>
            <person name="Jabbari K."/>
            <person name="Bowler C."/>
            <person name="Lohr M."/>
            <person name="Robbens S."/>
            <person name="Werner G."/>
            <person name="Dubchak I."/>
            <person name="Pazour G.J."/>
            <person name="Ren Q."/>
            <person name="Paulsen I."/>
            <person name="Delwiche C."/>
            <person name="Schmutz J."/>
            <person name="Rokhsar D."/>
            <person name="Van de Peer Y."/>
            <person name="Moreau H."/>
            <person name="Grigoriev I.V."/>
        </authorList>
    </citation>
    <scope>NUCLEOTIDE SEQUENCE [LARGE SCALE GENOMIC DNA]</scope>
    <source>
        <strain evidence="13 14">CCE9901</strain>
    </source>
</reference>
<dbReference type="PANTHER" id="PTHR20900">
    <property type="entry name" value="NADH:UBIQUINONE OXIDOREDUCTASE B18-LIKE SUBUNIT"/>
    <property type="match status" value="1"/>
</dbReference>
<dbReference type="eggNOG" id="KOG3468">
    <property type="taxonomic scope" value="Eukaryota"/>
</dbReference>
<organism evidence="13 14">
    <name type="scientific">Ostreococcus lucimarinus (strain CCE9901)</name>
    <dbReference type="NCBI Taxonomy" id="436017"/>
    <lineage>
        <taxon>Eukaryota</taxon>
        <taxon>Viridiplantae</taxon>
        <taxon>Chlorophyta</taxon>
        <taxon>Mamiellophyceae</taxon>
        <taxon>Mamiellales</taxon>
        <taxon>Bathycoccaceae</taxon>
        <taxon>Ostreococcus</taxon>
    </lineage>
</organism>
<dbReference type="GO" id="GO:0045271">
    <property type="term" value="C:respiratory chain complex I"/>
    <property type="evidence" value="ECO:0007669"/>
    <property type="project" value="EnsemblPlants"/>
</dbReference>
<proteinExistence type="inferred from homology"/>
<dbReference type="Gramene" id="ABO94275">
    <property type="protein sequence ID" value="ABO94275"/>
    <property type="gene ID" value="OSTLU_29176"/>
</dbReference>
<sequence length="80" mass="9415">MGSSDQSEMIASREDMKRAKLDIGYRDFCAHLLIPLNECRRKSFYLPWKCGHERHVYEKCQYKEYMKRVASVKASKGDGH</sequence>
<dbReference type="PROSITE" id="PS51808">
    <property type="entry name" value="CHCH"/>
    <property type="match status" value="1"/>
</dbReference>
<dbReference type="EMBL" id="CP000581">
    <property type="protein sequence ID" value="ABO94275.1"/>
    <property type="molecule type" value="Genomic_DNA"/>
</dbReference>
<dbReference type="OMA" id="HELHAYN"/>
<evidence type="ECO:0000256" key="3">
    <source>
        <dbReference type="ARBA" id="ARBA00004637"/>
    </source>
</evidence>
<dbReference type="Pfam" id="PF05676">
    <property type="entry name" value="NDUF_B7"/>
    <property type="match status" value="1"/>
</dbReference>
<keyword evidence="8" id="KW-0999">Mitochondrion inner membrane</keyword>
<dbReference type="GO" id="GO:0005758">
    <property type="term" value="C:mitochondrial intermembrane space"/>
    <property type="evidence" value="ECO:0007669"/>
    <property type="project" value="UniProtKB-SubCell"/>
</dbReference>
<keyword evidence="9" id="KW-0249">Electron transport</keyword>
<dbReference type="Proteomes" id="UP000001568">
    <property type="component" value="Chromosome 1"/>
</dbReference>
<keyword evidence="6" id="KW-0813">Transport</keyword>
<dbReference type="GeneID" id="4999859"/>
<evidence type="ECO:0000256" key="4">
    <source>
        <dbReference type="ARBA" id="ARBA00008006"/>
    </source>
</evidence>
<evidence type="ECO:0000256" key="11">
    <source>
        <dbReference type="ARBA" id="ARBA00023136"/>
    </source>
</evidence>
<gene>
    <name evidence="13" type="ORF">OSTLU_29176</name>
</gene>
<evidence type="ECO:0000256" key="9">
    <source>
        <dbReference type="ARBA" id="ARBA00022982"/>
    </source>
</evidence>
<dbReference type="GO" id="GO:0005743">
    <property type="term" value="C:mitochondrial inner membrane"/>
    <property type="evidence" value="ECO:0007669"/>
    <property type="project" value="UniProtKB-SubCell"/>
</dbReference>
<keyword evidence="7" id="KW-0679">Respiratory chain</keyword>
<keyword evidence="11" id="KW-0472">Membrane</keyword>